<dbReference type="OrthoDB" id="490326at2"/>
<dbReference type="STRING" id="497965.Cyan7822_0522"/>
<protein>
    <submittedName>
        <fullName evidence="1">Uncharacterized protein</fullName>
    </submittedName>
</protein>
<organism evidence="1 2">
    <name type="scientific">Gloeothece verrucosa (strain PCC 7822)</name>
    <name type="common">Cyanothece sp. (strain PCC 7822)</name>
    <dbReference type="NCBI Taxonomy" id="497965"/>
    <lineage>
        <taxon>Bacteria</taxon>
        <taxon>Bacillati</taxon>
        <taxon>Cyanobacteriota</taxon>
        <taxon>Cyanophyceae</taxon>
        <taxon>Oscillatoriophycideae</taxon>
        <taxon>Chroococcales</taxon>
        <taxon>Aphanothecaceae</taxon>
        <taxon>Gloeothece</taxon>
        <taxon>Gloeothece verrucosa</taxon>
    </lineage>
</organism>
<dbReference type="HOGENOM" id="CLU_206570_0_0_3"/>
<name>E0U8C6_GLOV7</name>
<evidence type="ECO:0000313" key="2">
    <source>
        <dbReference type="Proteomes" id="UP000008206"/>
    </source>
</evidence>
<dbReference type="EMBL" id="CP002198">
    <property type="protein sequence ID" value="ADN12562.1"/>
    <property type="molecule type" value="Genomic_DNA"/>
</dbReference>
<dbReference type="RefSeq" id="WP_013320672.1">
    <property type="nucleotide sequence ID" value="NC_014501.1"/>
</dbReference>
<accession>E0U8C6</accession>
<proteinExistence type="predicted"/>
<sequence length="70" mass="7589">MTSTPSEPLPQTDMSEPTLTQLHQIIDAGVRVAIAEAIERHRKLGESISILKDGKIVTLTGDEIPPAKKN</sequence>
<dbReference type="eggNOG" id="ENOG50337RC">
    <property type="taxonomic scope" value="Bacteria"/>
</dbReference>
<reference evidence="2" key="1">
    <citation type="journal article" date="2011" name="MBio">
        <title>Novel metabolic attributes of the genus Cyanothece, comprising a group of unicellular nitrogen-fixing Cyanobacteria.</title>
        <authorList>
            <person name="Bandyopadhyay A."/>
            <person name="Elvitigala T."/>
            <person name="Welsh E."/>
            <person name="Stockel J."/>
            <person name="Liberton M."/>
            <person name="Min H."/>
            <person name="Sherman L.A."/>
            <person name="Pakrasi H.B."/>
        </authorList>
    </citation>
    <scope>NUCLEOTIDE SEQUENCE [LARGE SCALE GENOMIC DNA]</scope>
    <source>
        <strain evidence="2">PCC 7822</strain>
    </source>
</reference>
<dbReference type="KEGG" id="cyj:Cyan7822_0522"/>
<gene>
    <name evidence="1" type="ordered locus">Cyan7822_0522</name>
</gene>
<evidence type="ECO:0000313" key="1">
    <source>
        <dbReference type="EMBL" id="ADN12562.1"/>
    </source>
</evidence>
<keyword evidence="2" id="KW-1185">Reference proteome</keyword>
<dbReference type="Proteomes" id="UP000008206">
    <property type="component" value="Chromosome"/>
</dbReference>
<dbReference type="AlphaFoldDB" id="E0U8C6"/>